<evidence type="ECO:0000256" key="1">
    <source>
        <dbReference type="SAM" id="MobiDB-lite"/>
    </source>
</evidence>
<reference evidence="2 4" key="1">
    <citation type="submission" date="2019-02" db="EMBL/GenBank/DDBJ databases">
        <title>Sequencing the genomes of 1000 actinobacteria strains.</title>
        <authorList>
            <person name="Klenk H.-P."/>
        </authorList>
    </citation>
    <scope>NUCLEOTIDE SEQUENCE [LARGE SCALE GENOMIC DNA]</scope>
    <source>
        <strain evidence="2 4">DSM 45612</strain>
    </source>
</reference>
<keyword evidence="4" id="KW-1185">Reference proteome</keyword>
<organism evidence="2 4">
    <name type="scientific">Micromonospora kangleipakensis</name>
    <dbReference type="NCBI Taxonomy" id="1077942"/>
    <lineage>
        <taxon>Bacteria</taxon>
        <taxon>Bacillati</taxon>
        <taxon>Actinomycetota</taxon>
        <taxon>Actinomycetes</taxon>
        <taxon>Micromonosporales</taxon>
        <taxon>Micromonosporaceae</taxon>
        <taxon>Micromonospora</taxon>
    </lineage>
</organism>
<dbReference type="AlphaFoldDB" id="A0A4V2GCG9"/>
<feature type="region of interest" description="Disordered" evidence="1">
    <location>
        <begin position="304"/>
        <end position="331"/>
    </location>
</feature>
<dbReference type="EMBL" id="SHLD01000001">
    <property type="protein sequence ID" value="RZU72659.1"/>
    <property type="molecule type" value="Genomic_DNA"/>
</dbReference>
<sequence>MPEDINAASLIALADRLRAKPAQSHERLELVTSCEGLPWLGRVPAATESCIKILAQTDPKTRSMPCELGISSMEVPSALTTFRRWWPKAVIAMGDPGQPDPRKPLKPGIVQWRFDGVNASPALSPPSTAGSAAIAAHFAGLPWAPPPMMYDAAGPLADIEAEDLLASMVHPPQMPAGRWDRLPGLWERYIQAWCCLGLLHHRPEQPWPTSTRRQMLIELAYGVEDWITEAALYALITAAWVDPACRSDVAGLVETRYLMMREAAETRPLTIGVSVAQLVYITPGMPNETLNHAVDLTAASQEWPGNGSVSLGGPPAPPPRQRSLLDRLRRR</sequence>
<dbReference type="RefSeq" id="WP_130329442.1">
    <property type="nucleotide sequence ID" value="NZ_SHLD01000001.1"/>
</dbReference>
<proteinExistence type="predicted"/>
<accession>A0A4V2GCG9</accession>
<evidence type="ECO:0000313" key="3">
    <source>
        <dbReference type="EMBL" id="RZU72659.1"/>
    </source>
</evidence>
<dbReference type="OrthoDB" id="2493140at2"/>
<protein>
    <submittedName>
        <fullName evidence="2">Uncharacterized protein</fullName>
    </submittedName>
</protein>
<evidence type="ECO:0000313" key="2">
    <source>
        <dbReference type="EMBL" id="RZU71996.1"/>
    </source>
</evidence>
<evidence type="ECO:0000313" key="4">
    <source>
        <dbReference type="Proteomes" id="UP000294114"/>
    </source>
</evidence>
<dbReference type="EMBL" id="SHLD01000001">
    <property type="protein sequence ID" value="RZU71996.1"/>
    <property type="molecule type" value="Genomic_DNA"/>
</dbReference>
<name>A0A4V2GCG9_9ACTN</name>
<comment type="caution">
    <text evidence="2">The sequence shown here is derived from an EMBL/GenBank/DDBJ whole genome shotgun (WGS) entry which is preliminary data.</text>
</comment>
<dbReference type="Proteomes" id="UP000294114">
    <property type="component" value="Unassembled WGS sequence"/>
</dbReference>
<gene>
    <name evidence="2" type="ORF">EV384_0335</name>
    <name evidence="3" type="ORF">EV384_1032</name>
</gene>